<feature type="region of interest" description="Disordered" evidence="1">
    <location>
        <begin position="1"/>
        <end position="25"/>
    </location>
</feature>
<dbReference type="Proteomes" id="UP000016933">
    <property type="component" value="Unassembled WGS sequence"/>
</dbReference>
<dbReference type="PANTHER" id="PTHR42084:SF1">
    <property type="entry name" value="SERINE_THREONINE-PROTEIN KINASE PPK6"/>
    <property type="match status" value="1"/>
</dbReference>
<feature type="compositionally biased region" description="Low complexity" evidence="1">
    <location>
        <begin position="189"/>
        <end position="204"/>
    </location>
</feature>
<evidence type="ECO:0000313" key="2">
    <source>
        <dbReference type="EMBL" id="EME48879.1"/>
    </source>
</evidence>
<name>N1Q320_DOTSN</name>
<keyword evidence="3" id="KW-1185">Reference proteome</keyword>
<feature type="region of interest" description="Disordered" evidence="1">
    <location>
        <begin position="184"/>
        <end position="315"/>
    </location>
</feature>
<proteinExistence type="predicted"/>
<dbReference type="STRING" id="675120.N1Q320"/>
<dbReference type="OMA" id="ATHIPGN"/>
<accession>N1Q320</accession>
<reference evidence="3" key="1">
    <citation type="journal article" date="2012" name="PLoS Genet.">
        <title>The genomes of the fungal plant pathogens Cladosporium fulvum and Dothistroma septosporum reveal adaptation to different hosts and lifestyles but also signatures of common ancestry.</title>
        <authorList>
            <person name="de Wit P.J.G.M."/>
            <person name="van der Burgt A."/>
            <person name="Oekmen B."/>
            <person name="Stergiopoulos I."/>
            <person name="Abd-Elsalam K.A."/>
            <person name="Aerts A.L."/>
            <person name="Bahkali A.H."/>
            <person name="Beenen H.G."/>
            <person name="Chettri P."/>
            <person name="Cox M.P."/>
            <person name="Datema E."/>
            <person name="de Vries R.P."/>
            <person name="Dhillon B."/>
            <person name="Ganley A.R."/>
            <person name="Griffiths S.A."/>
            <person name="Guo Y."/>
            <person name="Hamelin R.C."/>
            <person name="Henrissat B."/>
            <person name="Kabir M.S."/>
            <person name="Jashni M.K."/>
            <person name="Kema G."/>
            <person name="Klaubauf S."/>
            <person name="Lapidus A."/>
            <person name="Levasseur A."/>
            <person name="Lindquist E."/>
            <person name="Mehrabi R."/>
            <person name="Ohm R.A."/>
            <person name="Owen T.J."/>
            <person name="Salamov A."/>
            <person name="Schwelm A."/>
            <person name="Schijlen E."/>
            <person name="Sun H."/>
            <person name="van den Burg H.A."/>
            <person name="van Ham R.C.H.J."/>
            <person name="Zhang S."/>
            <person name="Goodwin S.B."/>
            <person name="Grigoriev I.V."/>
            <person name="Collemare J."/>
            <person name="Bradshaw R.E."/>
        </authorList>
    </citation>
    <scope>NUCLEOTIDE SEQUENCE [LARGE SCALE GENOMIC DNA]</scope>
    <source>
        <strain evidence="3">NZE10 / CBS 128990</strain>
    </source>
</reference>
<evidence type="ECO:0000313" key="3">
    <source>
        <dbReference type="Proteomes" id="UP000016933"/>
    </source>
</evidence>
<dbReference type="PANTHER" id="PTHR42084">
    <property type="entry name" value="YALI0E26631P"/>
    <property type="match status" value="1"/>
</dbReference>
<dbReference type="OrthoDB" id="5420391at2759"/>
<dbReference type="AlphaFoldDB" id="N1Q320"/>
<feature type="compositionally biased region" description="Polar residues" evidence="1">
    <location>
        <begin position="40"/>
        <end position="50"/>
    </location>
</feature>
<feature type="compositionally biased region" description="Acidic residues" evidence="1">
    <location>
        <begin position="63"/>
        <end position="76"/>
    </location>
</feature>
<organism evidence="2 3">
    <name type="scientific">Dothistroma septosporum (strain NZE10 / CBS 128990)</name>
    <name type="common">Red band needle blight fungus</name>
    <name type="synonym">Mycosphaerella pini</name>
    <dbReference type="NCBI Taxonomy" id="675120"/>
    <lineage>
        <taxon>Eukaryota</taxon>
        <taxon>Fungi</taxon>
        <taxon>Dikarya</taxon>
        <taxon>Ascomycota</taxon>
        <taxon>Pezizomycotina</taxon>
        <taxon>Dothideomycetes</taxon>
        <taxon>Dothideomycetidae</taxon>
        <taxon>Mycosphaerellales</taxon>
        <taxon>Mycosphaerellaceae</taxon>
        <taxon>Dothistroma</taxon>
    </lineage>
</organism>
<protein>
    <submittedName>
        <fullName evidence="2">Uncharacterized protein</fullName>
    </submittedName>
</protein>
<dbReference type="EMBL" id="KB446535">
    <property type="protein sequence ID" value="EME48879.1"/>
    <property type="molecule type" value="Genomic_DNA"/>
</dbReference>
<feature type="compositionally biased region" description="Basic and acidic residues" evidence="1">
    <location>
        <begin position="124"/>
        <end position="134"/>
    </location>
</feature>
<dbReference type="HOGENOM" id="CLU_022340_1_0_1"/>
<gene>
    <name evidence="2" type="ORF">DOTSEDRAFT_67822</name>
</gene>
<feature type="region of interest" description="Disordered" evidence="1">
    <location>
        <begin position="40"/>
        <end position="76"/>
    </location>
</feature>
<evidence type="ECO:0000256" key="1">
    <source>
        <dbReference type="SAM" id="MobiDB-lite"/>
    </source>
</evidence>
<dbReference type="eggNOG" id="ENOG502SAHR">
    <property type="taxonomic scope" value="Eukaryota"/>
</dbReference>
<reference evidence="2 3" key="2">
    <citation type="journal article" date="2012" name="PLoS Pathog.">
        <title>Diverse lifestyles and strategies of plant pathogenesis encoded in the genomes of eighteen Dothideomycetes fungi.</title>
        <authorList>
            <person name="Ohm R.A."/>
            <person name="Feau N."/>
            <person name="Henrissat B."/>
            <person name="Schoch C.L."/>
            <person name="Horwitz B.A."/>
            <person name="Barry K.W."/>
            <person name="Condon B.J."/>
            <person name="Copeland A.C."/>
            <person name="Dhillon B."/>
            <person name="Glaser F."/>
            <person name="Hesse C.N."/>
            <person name="Kosti I."/>
            <person name="LaButti K."/>
            <person name="Lindquist E.A."/>
            <person name="Lucas S."/>
            <person name="Salamov A.A."/>
            <person name="Bradshaw R.E."/>
            <person name="Ciuffetti L."/>
            <person name="Hamelin R.C."/>
            <person name="Kema G.H.J."/>
            <person name="Lawrence C."/>
            <person name="Scott J.A."/>
            <person name="Spatafora J.W."/>
            <person name="Turgeon B.G."/>
            <person name="de Wit P.J.G.M."/>
            <person name="Zhong S."/>
            <person name="Goodwin S.B."/>
            <person name="Grigoriev I.V."/>
        </authorList>
    </citation>
    <scope>NUCLEOTIDE SEQUENCE [LARGE SCALE GENOMIC DNA]</scope>
    <source>
        <strain evidence="3">NZE10 / CBS 128990</strain>
    </source>
</reference>
<feature type="region of interest" description="Disordered" evidence="1">
    <location>
        <begin position="107"/>
        <end position="134"/>
    </location>
</feature>
<feature type="compositionally biased region" description="Acidic residues" evidence="1">
    <location>
        <begin position="275"/>
        <end position="286"/>
    </location>
</feature>
<sequence>MSSDLFAAFGEEPPQAAQKPSNNEGLKNYYASDVWKFTTGQENNAPQDGTQLRAAATTHTNDDLDNDDFGDFEEAGDVSLTSTNTDVTEGATHIPGNPAASYLMPDEPEVAYPSPKAQKRAQSPRHEHSKIGKHPFAERMDFLFEAGDDEYDAGQDDLANLANDPEAAMAYSKRIIAEQEARLQKAKEQSSSSVVQSQTLTSQSRHTSTLPRHSRPPADTEKRGTTKLTSSAPNIAMQAVQAQTTARNKLRKKSGYAPAKDPSVLFDAEHISDHESDDDDFGDFEDPTTPVVGVTMPSERASVPDSSSPQTDMLGIDEAPAQTDSVRSNAIWTLDSLLGQPKHHKSSSLADVASVMTEEVPWEDFDSHAPPKGLTTASLPHTAAHAQEDLWADFGTSNAASQEPFTDYDDAAIPQPIQWSITGSHAANESVSTPTNIPPPALLLSLFPSWFSFANENLYTPLSRLDAAQRRQLVSHPATHTFLRNIVHDSIVLAHIIAGRKLRWKRDQILAQSMRIGQAGMGGRSGMKLSSIDKSEAVQEEREVADAVRLWKTHVGKLRGAMTSTRTAAPSVKLHALPEISETMPIKTLKSIEGGFSAPHGCALCGLKREERVAKVDVDVDDSFGEWWVQGIDMHINCRRWWNSNKSKLKSR</sequence>